<keyword evidence="4" id="KW-0720">Serine protease</keyword>
<evidence type="ECO:0000256" key="4">
    <source>
        <dbReference type="ARBA" id="ARBA00022825"/>
    </source>
</evidence>
<dbReference type="PROSITE" id="PS50106">
    <property type="entry name" value="PDZ"/>
    <property type="match status" value="1"/>
</dbReference>
<dbReference type="FunFam" id="2.30.42.10:FF:000063">
    <property type="entry name" value="Peptidase, S41 family"/>
    <property type="match status" value="1"/>
</dbReference>
<dbReference type="PANTHER" id="PTHR32060">
    <property type="entry name" value="TAIL-SPECIFIC PROTEASE"/>
    <property type="match status" value="1"/>
</dbReference>
<proteinExistence type="inferred from homology"/>
<reference evidence="6" key="1">
    <citation type="submission" date="2014-05" db="EMBL/GenBank/DDBJ databases">
        <title>The transcriptome of the halophilic microalga Tetraselmis sp. GSL018 isolated from the Great Salt Lake, Utah.</title>
        <authorList>
            <person name="Jinkerson R.E."/>
            <person name="D'Adamo S."/>
            <person name="Posewitz M.C."/>
        </authorList>
    </citation>
    <scope>NUCLEOTIDE SEQUENCE</scope>
    <source>
        <strain evidence="6">GSL018</strain>
    </source>
</reference>
<dbReference type="EMBL" id="GBEZ01019006">
    <property type="protein sequence ID" value="JAC67493.1"/>
    <property type="molecule type" value="Transcribed_RNA"/>
</dbReference>
<sequence>ISRTRSYSTNFHHGLQVLMMANASGIPNLNSKIVSRQIVDTPKMFQRRCLWSSRKLRFQLQTKEALILQGSCSPKRNPRDRQRISSRTTVAHFSDSERSILQKGLGSARREGLEMSIRKAKDLWSHISKGAVALGLSLALSATSVPVSEAFPIVRFPASDNEEVARVQQTMIEAWSIVGQTFFDPELNGTDWFRELSDGLKTAYVAPSREEAYTAFSTMLSKLGDPYTRFAPASDFANFRLGTEAHVDGVGLLVASSDGKLRVVAPLKGGPAERAGIQPGDELLSVNGKSVAGFNGEQVAQLLRGRPGTSVSIRLHRRTSSVPGVAARPDQLPVVRTQQVRMRREAVELHSVYSELLEDDGQNRFGYISINNFSQNVAQDTAEAIRNLENKGATSYILDLRDNAGGLVDSSIDVARLWLDGPAPIFHVRGRDGGEMQDVALQEGAPVTNRPLVVLVNRNSASASEILTGALHDNGRAKILGDHPTFGKGKIQGIYELSDGSALFVTIAKYTTPNNSEIDRVGISPDLGCGLSPTAGPDSARQGITAILGVDVGDDSCVRSAEKYLQAKDA</sequence>
<dbReference type="Gene3D" id="3.90.226.10">
    <property type="entry name" value="2-enoyl-CoA Hydratase, Chain A, domain 1"/>
    <property type="match status" value="1"/>
</dbReference>
<feature type="non-terminal residue" evidence="6">
    <location>
        <position position="1"/>
    </location>
</feature>
<name>A0A061R669_9CHLO</name>
<dbReference type="AlphaFoldDB" id="A0A061R669"/>
<dbReference type="SMART" id="SM00245">
    <property type="entry name" value="TSPc"/>
    <property type="match status" value="1"/>
</dbReference>
<evidence type="ECO:0000256" key="3">
    <source>
        <dbReference type="ARBA" id="ARBA00022801"/>
    </source>
</evidence>
<dbReference type="SMART" id="SM00228">
    <property type="entry name" value="PDZ"/>
    <property type="match status" value="1"/>
</dbReference>
<evidence type="ECO:0000256" key="1">
    <source>
        <dbReference type="ARBA" id="ARBA00009179"/>
    </source>
</evidence>
<organism evidence="6">
    <name type="scientific">Tetraselmis sp. GSL018</name>
    <dbReference type="NCBI Taxonomy" id="582737"/>
    <lineage>
        <taxon>Eukaryota</taxon>
        <taxon>Viridiplantae</taxon>
        <taxon>Chlorophyta</taxon>
        <taxon>core chlorophytes</taxon>
        <taxon>Chlorodendrophyceae</taxon>
        <taxon>Chlorodendrales</taxon>
        <taxon>Chlorodendraceae</taxon>
        <taxon>Tetraselmis</taxon>
    </lineage>
</organism>
<evidence type="ECO:0000256" key="2">
    <source>
        <dbReference type="ARBA" id="ARBA00022670"/>
    </source>
</evidence>
<dbReference type="Gene3D" id="3.30.750.44">
    <property type="match status" value="1"/>
</dbReference>
<feature type="domain" description="PDZ" evidence="5">
    <location>
        <begin position="238"/>
        <end position="304"/>
    </location>
</feature>
<dbReference type="GO" id="GO:0004175">
    <property type="term" value="F:endopeptidase activity"/>
    <property type="evidence" value="ECO:0007669"/>
    <property type="project" value="TreeGrafter"/>
</dbReference>
<accession>A0A061R669</accession>
<dbReference type="InterPro" id="IPR041489">
    <property type="entry name" value="PDZ_6"/>
</dbReference>
<dbReference type="SUPFAM" id="SSF52096">
    <property type="entry name" value="ClpP/crotonase"/>
    <property type="match status" value="1"/>
</dbReference>
<dbReference type="GO" id="GO:0006508">
    <property type="term" value="P:proteolysis"/>
    <property type="evidence" value="ECO:0007669"/>
    <property type="project" value="UniProtKB-KW"/>
</dbReference>
<protein>
    <submittedName>
        <fullName evidence="6">Carboxyl-terminal processing protease</fullName>
    </submittedName>
</protein>
<dbReference type="InterPro" id="IPR036034">
    <property type="entry name" value="PDZ_sf"/>
</dbReference>
<keyword evidence="3" id="KW-0378">Hydrolase</keyword>
<comment type="similarity">
    <text evidence="1">Belongs to the peptidase S41A family.</text>
</comment>
<dbReference type="PANTHER" id="PTHR32060:SF22">
    <property type="entry name" value="CARBOXYL-TERMINAL-PROCESSING PEPTIDASE 3, CHLOROPLASTIC"/>
    <property type="match status" value="1"/>
</dbReference>
<dbReference type="Pfam" id="PF17820">
    <property type="entry name" value="PDZ_6"/>
    <property type="match status" value="1"/>
</dbReference>
<gene>
    <name evidence="6" type="primary">PRC</name>
    <name evidence="6" type="ORF">TSPGSL018_11018</name>
</gene>
<dbReference type="InterPro" id="IPR001478">
    <property type="entry name" value="PDZ"/>
</dbReference>
<dbReference type="SUPFAM" id="SSF50156">
    <property type="entry name" value="PDZ domain-like"/>
    <property type="match status" value="1"/>
</dbReference>
<dbReference type="InterPro" id="IPR029045">
    <property type="entry name" value="ClpP/crotonase-like_dom_sf"/>
</dbReference>
<dbReference type="InterPro" id="IPR005151">
    <property type="entry name" value="Tail-specific_protease"/>
</dbReference>
<dbReference type="MEROPS" id="S41.A01"/>
<evidence type="ECO:0000313" key="6">
    <source>
        <dbReference type="EMBL" id="JAC67493.1"/>
    </source>
</evidence>
<dbReference type="Gene3D" id="2.30.42.10">
    <property type="match status" value="1"/>
</dbReference>
<keyword evidence="2 6" id="KW-0645">Protease</keyword>
<dbReference type="InterPro" id="IPR004447">
    <property type="entry name" value="Peptidase_S41A"/>
</dbReference>
<dbReference type="GO" id="GO:0008236">
    <property type="term" value="F:serine-type peptidase activity"/>
    <property type="evidence" value="ECO:0007669"/>
    <property type="project" value="UniProtKB-KW"/>
</dbReference>
<dbReference type="CDD" id="cd07560">
    <property type="entry name" value="Peptidase_S41_CPP"/>
    <property type="match status" value="1"/>
</dbReference>
<evidence type="ECO:0000259" key="5">
    <source>
        <dbReference type="PROSITE" id="PS50106"/>
    </source>
</evidence>
<dbReference type="CDD" id="cd06782">
    <property type="entry name" value="cpPDZ_CPP-like"/>
    <property type="match status" value="1"/>
</dbReference>
<dbReference type="Pfam" id="PF03572">
    <property type="entry name" value="Peptidase_S41"/>
    <property type="match status" value="1"/>
</dbReference>
<dbReference type="NCBIfam" id="TIGR00225">
    <property type="entry name" value="prc"/>
    <property type="match status" value="1"/>
</dbReference>